<dbReference type="AlphaFoldDB" id="A0A9P6G9M3"/>
<protein>
    <submittedName>
        <fullName evidence="1">Uncharacterized protein</fullName>
    </submittedName>
</protein>
<comment type="caution">
    <text evidence="1">The sequence shown here is derived from an EMBL/GenBank/DDBJ whole genome shotgun (WGS) entry which is preliminary data.</text>
</comment>
<proteinExistence type="predicted"/>
<accession>A0A9P6G9M3</accession>
<name>A0A9P6G9M3_9PLEO</name>
<gene>
    <name evidence="1" type="ORF">PMIN01_11120</name>
</gene>
<evidence type="ECO:0000313" key="2">
    <source>
        <dbReference type="Proteomes" id="UP000756921"/>
    </source>
</evidence>
<reference evidence="1" key="1">
    <citation type="journal article" date="2020" name="Mol. Plant Microbe Interact.">
        <title>Genome Sequence of the Biocontrol Agent Coniothyrium minitans strain Conio (IMI 134523).</title>
        <authorList>
            <person name="Patel D."/>
            <person name="Shittu T.A."/>
            <person name="Baroncelli R."/>
            <person name="Muthumeenakshi S."/>
            <person name="Osborne T.H."/>
            <person name="Janganan T.K."/>
            <person name="Sreenivasaprasad S."/>
        </authorList>
    </citation>
    <scope>NUCLEOTIDE SEQUENCE</scope>
    <source>
        <strain evidence="1">Conio</strain>
    </source>
</reference>
<organism evidence="1 2">
    <name type="scientific">Paraphaeosphaeria minitans</name>
    <dbReference type="NCBI Taxonomy" id="565426"/>
    <lineage>
        <taxon>Eukaryota</taxon>
        <taxon>Fungi</taxon>
        <taxon>Dikarya</taxon>
        <taxon>Ascomycota</taxon>
        <taxon>Pezizomycotina</taxon>
        <taxon>Dothideomycetes</taxon>
        <taxon>Pleosporomycetidae</taxon>
        <taxon>Pleosporales</taxon>
        <taxon>Massarineae</taxon>
        <taxon>Didymosphaeriaceae</taxon>
        <taxon>Paraphaeosphaeria</taxon>
    </lineage>
</organism>
<dbReference type="Proteomes" id="UP000756921">
    <property type="component" value="Unassembled WGS sequence"/>
</dbReference>
<sequence length="60" mass="6900">MLLVLYRSARHGTHASRRLSRRAGRLELLFTTIFGGRYTVRVGGFAEAQWPGVRLRTEVR</sequence>
<keyword evidence="2" id="KW-1185">Reference proteome</keyword>
<dbReference type="EMBL" id="WJXW01000013">
    <property type="protein sequence ID" value="KAF9731161.1"/>
    <property type="molecule type" value="Genomic_DNA"/>
</dbReference>
<evidence type="ECO:0000313" key="1">
    <source>
        <dbReference type="EMBL" id="KAF9731161.1"/>
    </source>
</evidence>